<feature type="domain" description="Kazal-like" evidence="6">
    <location>
        <begin position="131"/>
        <end position="173"/>
    </location>
</feature>
<feature type="signal peptide" evidence="4">
    <location>
        <begin position="1"/>
        <end position="22"/>
    </location>
</feature>
<dbReference type="Gene3D" id="3.30.60.30">
    <property type="match status" value="1"/>
</dbReference>
<proteinExistence type="predicted"/>
<name>A0A0L7QNR2_9HYME</name>
<evidence type="ECO:0000313" key="7">
    <source>
        <dbReference type="EMBL" id="KOC60263.1"/>
    </source>
</evidence>
<evidence type="ECO:0000256" key="2">
    <source>
        <dbReference type="ARBA" id="ARBA00022525"/>
    </source>
</evidence>
<evidence type="ECO:0000256" key="4">
    <source>
        <dbReference type="SAM" id="SignalP"/>
    </source>
</evidence>
<dbReference type="InterPro" id="IPR013783">
    <property type="entry name" value="Ig-like_fold"/>
</dbReference>
<dbReference type="AlphaFoldDB" id="A0A0L7QNR2"/>
<evidence type="ECO:0000256" key="3">
    <source>
        <dbReference type="ARBA" id="ARBA00022729"/>
    </source>
</evidence>
<dbReference type="InterPro" id="IPR003598">
    <property type="entry name" value="Ig_sub2"/>
</dbReference>
<dbReference type="EMBL" id="KQ414845">
    <property type="protein sequence ID" value="KOC60263.1"/>
    <property type="molecule type" value="Genomic_DNA"/>
</dbReference>
<gene>
    <name evidence="7" type="ORF">WH47_08592</name>
</gene>
<evidence type="ECO:0000313" key="8">
    <source>
        <dbReference type="Proteomes" id="UP000053825"/>
    </source>
</evidence>
<dbReference type="Pfam" id="PF13927">
    <property type="entry name" value="Ig_3"/>
    <property type="match status" value="1"/>
</dbReference>
<sequence>MMRRRALLTLSLSYWFILYTTTLQGNVFAFMETDEDTDVTAKKRIDGCIECGDYRCPGDPGKCLLGSVFDPCECCTKGLCARLDGESCWNSSIPGLPSTSRNNGLCARNYVCTLRSDLRKEDELQAVCVCMEQSLACGSDNKTYATPCALSAEAMRRRNTSLLRLQHLGPCQSRPWLLSPLENVLSVFGQRVALNCEAEGFPIPDIFWEFHATDGRKVLKLPGEAHGATIHSSLGPEPFMRTSWLQLARVTKTHIGVYYCIAKNSLGEARSASFVSTL</sequence>
<dbReference type="Pfam" id="PF07648">
    <property type="entry name" value="Kazal_2"/>
    <property type="match status" value="1"/>
</dbReference>
<keyword evidence="2" id="KW-0964">Secreted</keyword>
<dbReference type="SUPFAM" id="SSF57184">
    <property type="entry name" value="Growth factor receptor domain"/>
    <property type="match status" value="1"/>
</dbReference>
<feature type="domain" description="Ig-like" evidence="5">
    <location>
        <begin position="175"/>
        <end position="276"/>
    </location>
</feature>
<dbReference type="STRING" id="597456.A0A0L7QNR2"/>
<dbReference type="InterPro" id="IPR011390">
    <property type="entry name" value="IGFBP_rP_mac25"/>
</dbReference>
<organism evidence="7 8">
    <name type="scientific">Habropoda laboriosa</name>
    <dbReference type="NCBI Taxonomy" id="597456"/>
    <lineage>
        <taxon>Eukaryota</taxon>
        <taxon>Metazoa</taxon>
        <taxon>Ecdysozoa</taxon>
        <taxon>Arthropoda</taxon>
        <taxon>Hexapoda</taxon>
        <taxon>Insecta</taxon>
        <taxon>Pterygota</taxon>
        <taxon>Neoptera</taxon>
        <taxon>Endopterygota</taxon>
        <taxon>Hymenoptera</taxon>
        <taxon>Apocrita</taxon>
        <taxon>Aculeata</taxon>
        <taxon>Apoidea</taxon>
        <taxon>Anthophila</taxon>
        <taxon>Apidae</taxon>
        <taxon>Habropoda</taxon>
    </lineage>
</organism>
<dbReference type="PANTHER" id="PTHR14186">
    <property type="entry name" value="INSULIN-LIKE GROWTH FACTOR BINDING PROTEIN-RELATED"/>
    <property type="match status" value="1"/>
</dbReference>
<dbReference type="SUPFAM" id="SSF48726">
    <property type="entry name" value="Immunoglobulin"/>
    <property type="match status" value="1"/>
</dbReference>
<dbReference type="GO" id="GO:0001558">
    <property type="term" value="P:regulation of cell growth"/>
    <property type="evidence" value="ECO:0007669"/>
    <property type="project" value="InterPro"/>
</dbReference>
<comment type="subcellular location">
    <subcellularLocation>
        <location evidence="1">Secreted</location>
    </subcellularLocation>
</comment>
<reference evidence="7 8" key="1">
    <citation type="submission" date="2015-07" db="EMBL/GenBank/DDBJ databases">
        <title>The genome of Habropoda laboriosa.</title>
        <authorList>
            <person name="Pan H."/>
            <person name="Kapheim K."/>
        </authorList>
    </citation>
    <scope>NUCLEOTIDE SEQUENCE [LARGE SCALE GENOMIC DNA]</scope>
    <source>
        <strain evidence="7">0110345459</strain>
    </source>
</reference>
<dbReference type="InterPro" id="IPR002350">
    <property type="entry name" value="Kazal_dom"/>
</dbReference>
<dbReference type="GO" id="GO:0009966">
    <property type="term" value="P:regulation of signal transduction"/>
    <property type="evidence" value="ECO:0007669"/>
    <property type="project" value="TreeGrafter"/>
</dbReference>
<evidence type="ECO:0000259" key="6">
    <source>
        <dbReference type="PROSITE" id="PS51465"/>
    </source>
</evidence>
<accession>A0A0L7QNR2</accession>
<dbReference type="SMART" id="SM00280">
    <property type="entry name" value="KAZAL"/>
    <property type="match status" value="1"/>
</dbReference>
<keyword evidence="8" id="KW-1185">Reference proteome</keyword>
<dbReference type="Gene3D" id="4.10.40.20">
    <property type="match status" value="1"/>
</dbReference>
<dbReference type="SMART" id="SM00408">
    <property type="entry name" value="IGc2"/>
    <property type="match status" value="1"/>
</dbReference>
<dbReference type="Gene3D" id="2.60.40.10">
    <property type="entry name" value="Immunoglobulins"/>
    <property type="match status" value="1"/>
</dbReference>
<dbReference type="GO" id="GO:0005520">
    <property type="term" value="F:insulin-like growth factor binding"/>
    <property type="evidence" value="ECO:0007669"/>
    <property type="project" value="InterPro"/>
</dbReference>
<dbReference type="InterPro" id="IPR009030">
    <property type="entry name" value="Growth_fac_rcpt_cys_sf"/>
</dbReference>
<evidence type="ECO:0000259" key="5">
    <source>
        <dbReference type="PROSITE" id="PS50835"/>
    </source>
</evidence>
<dbReference type="PANTHER" id="PTHR14186:SF19">
    <property type="entry name" value="INSULIN-LIKE GROWTH FACTOR-BINDING PROTEIN 7"/>
    <property type="match status" value="1"/>
</dbReference>
<dbReference type="SUPFAM" id="SSF100895">
    <property type="entry name" value="Kazal-type serine protease inhibitors"/>
    <property type="match status" value="1"/>
</dbReference>
<keyword evidence="3 4" id="KW-0732">Signal</keyword>
<dbReference type="InterPro" id="IPR036058">
    <property type="entry name" value="Kazal_dom_sf"/>
</dbReference>
<dbReference type="OrthoDB" id="5985519at2759"/>
<feature type="chain" id="PRO_5005574763" evidence="4">
    <location>
        <begin position="23"/>
        <end position="278"/>
    </location>
</feature>
<dbReference type="GO" id="GO:0005576">
    <property type="term" value="C:extracellular region"/>
    <property type="evidence" value="ECO:0007669"/>
    <property type="project" value="UniProtKB-SubCell"/>
</dbReference>
<dbReference type="InterPro" id="IPR036179">
    <property type="entry name" value="Ig-like_dom_sf"/>
</dbReference>
<dbReference type="PROSITE" id="PS50835">
    <property type="entry name" value="IG_LIKE"/>
    <property type="match status" value="1"/>
</dbReference>
<dbReference type="InterPro" id="IPR007110">
    <property type="entry name" value="Ig-like_dom"/>
</dbReference>
<dbReference type="SMART" id="SM00409">
    <property type="entry name" value="IG"/>
    <property type="match status" value="1"/>
</dbReference>
<protein>
    <submittedName>
        <fullName evidence="7">Kazal-type serine protease inhibitor domain-containing protein 1</fullName>
    </submittedName>
</protein>
<dbReference type="Proteomes" id="UP000053825">
    <property type="component" value="Unassembled WGS sequence"/>
</dbReference>
<dbReference type="InterPro" id="IPR003599">
    <property type="entry name" value="Ig_sub"/>
</dbReference>
<evidence type="ECO:0000256" key="1">
    <source>
        <dbReference type="ARBA" id="ARBA00004613"/>
    </source>
</evidence>
<dbReference type="PROSITE" id="PS51465">
    <property type="entry name" value="KAZAL_2"/>
    <property type="match status" value="1"/>
</dbReference>